<keyword evidence="1" id="KW-1133">Transmembrane helix</keyword>
<dbReference type="RefSeq" id="WP_047262558.1">
    <property type="nucleotide sequence ID" value="NZ_CP011542.1"/>
</dbReference>
<protein>
    <recommendedName>
        <fullName evidence="5">Carboxypeptidase regulatory-like domain-containing protein</fullName>
    </recommendedName>
</protein>
<keyword evidence="1" id="KW-0812">Transmembrane</keyword>
<evidence type="ECO:0000256" key="1">
    <source>
        <dbReference type="SAM" id="Phobius"/>
    </source>
</evidence>
<accession>A0A0G3H5W9</accession>
<dbReference type="KEGG" id="cmv:CMUST_11160"/>
<keyword evidence="1" id="KW-0472">Membrane</keyword>
<dbReference type="PATRIC" id="fig|571915.4.peg.2381"/>
<dbReference type="EMBL" id="CP011542">
    <property type="protein sequence ID" value="AKK06547.1"/>
    <property type="molecule type" value="Genomic_DNA"/>
</dbReference>
<evidence type="ECO:0000313" key="3">
    <source>
        <dbReference type="EMBL" id="AKK06547.1"/>
    </source>
</evidence>
<evidence type="ECO:0000256" key="2">
    <source>
        <dbReference type="SAM" id="SignalP"/>
    </source>
</evidence>
<gene>
    <name evidence="3" type="ORF">CMUST_11160</name>
</gene>
<feature type="chain" id="PRO_5002554971" description="Carboxypeptidase regulatory-like domain-containing protein" evidence="2">
    <location>
        <begin position="26"/>
        <end position="496"/>
    </location>
</feature>
<evidence type="ECO:0008006" key="5">
    <source>
        <dbReference type="Google" id="ProtNLM"/>
    </source>
</evidence>
<keyword evidence="2" id="KW-0732">Signal</keyword>
<evidence type="ECO:0000313" key="4">
    <source>
        <dbReference type="Proteomes" id="UP000035199"/>
    </source>
</evidence>
<dbReference type="AlphaFoldDB" id="A0A0G3H5W9"/>
<name>A0A0G3H5W9_9CORY</name>
<keyword evidence="4" id="KW-1185">Reference proteome</keyword>
<sequence>MRKIVLTVLSTLIANTVLITVSANAMEESAVSQPLSCKLDNNGNAGRNLFPFADFGVKLNAKVVAPINVPSETNFNYTLKDLTVTIPNAHPEQPSASSFERISHARIDVPFVMSGNQAISAEVSVVGDAKVEAQGNRHWISGDATTDTLGSSEQDINSVTESKGITGVNNGSFYTVPFPDLTLKIPAGKQDQRIDFTLPSTTDYHVARNVSFTAAGVVSSHGKKFNVLFRCIPSSASDFPSVNVVSPTAAEANAIHFITQREKVNFGSPITITGLVLNQDGRPVTAGVPVTLVWDEHLRTPVRERVQTDKSGVFRYNYIPNSSDFLTERETVYFEAQIGGLISERLAIDVTNEEIQMQEKPQPTSIDISVSPETVSVGQSTSILVDLTLPESQVAKLPKRLSVNAGNTIVQAEQDYEKKTRYRASFTPTSTGKIRITVIFNDLVEFKELTVSQKGENSSGHFANWWKALLGVLGALGAVGLLVAAVANFLPQVFIP</sequence>
<feature type="transmembrane region" description="Helical" evidence="1">
    <location>
        <begin position="465"/>
        <end position="490"/>
    </location>
</feature>
<reference evidence="3 4" key="1">
    <citation type="journal article" date="2015" name="Genome Announc.">
        <title>Complete Genome Sequence of the Type Strain Corynebacterium mustelae DSM 45274, Isolated from Various Tissues of a Male Ferret with Lethal Sepsis.</title>
        <authorList>
            <person name="Ruckert C."/>
            <person name="Eimer J."/>
            <person name="Winkler A."/>
            <person name="Tauch A."/>
        </authorList>
    </citation>
    <scope>NUCLEOTIDE SEQUENCE [LARGE SCALE GENOMIC DNA]</scope>
    <source>
        <strain evidence="3 4">DSM 45274</strain>
    </source>
</reference>
<feature type="signal peptide" evidence="2">
    <location>
        <begin position="1"/>
        <end position="25"/>
    </location>
</feature>
<reference evidence="4" key="2">
    <citation type="submission" date="2015-05" db="EMBL/GenBank/DDBJ databases">
        <title>Complete genome sequence of Corynebacterium mustelae DSM 45274, isolated from various tissues of a male ferret with lethal sepsis.</title>
        <authorList>
            <person name="Ruckert C."/>
            <person name="Albersmeier A."/>
            <person name="Winkler A."/>
            <person name="Tauch A."/>
        </authorList>
    </citation>
    <scope>NUCLEOTIDE SEQUENCE [LARGE SCALE GENOMIC DNA]</scope>
    <source>
        <strain evidence="4">DSM 45274</strain>
    </source>
</reference>
<dbReference type="Proteomes" id="UP000035199">
    <property type="component" value="Chromosome"/>
</dbReference>
<organism evidence="3 4">
    <name type="scientific">Corynebacterium mustelae</name>
    <dbReference type="NCBI Taxonomy" id="571915"/>
    <lineage>
        <taxon>Bacteria</taxon>
        <taxon>Bacillati</taxon>
        <taxon>Actinomycetota</taxon>
        <taxon>Actinomycetes</taxon>
        <taxon>Mycobacteriales</taxon>
        <taxon>Corynebacteriaceae</taxon>
        <taxon>Corynebacterium</taxon>
    </lineage>
</organism>
<proteinExistence type="predicted"/>